<evidence type="ECO:0000256" key="1">
    <source>
        <dbReference type="ARBA" id="ARBA00009437"/>
    </source>
</evidence>
<comment type="similarity">
    <text evidence="1">Belongs to the LysR transcriptional regulatory family.</text>
</comment>
<dbReference type="EMBL" id="CAKXZS010000016">
    <property type="protein sequence ID" value="CAH2399954.1"/>
    <property type="molecule type" value="Genomic_DNA"/>
</dbReference>
<dbReference type="InterPro" id="IPR005119">
    <property type="entry name" value="LysR_subst-bd"/>
</dbReference>
<keyword evidence="4" id="KW-1185">Reference proteome</keyword>
<proteinExistence type="inferred from homology"/>
<evidence type="ECO:0000313" key="4">
    <source>
        <dbReference type="Proteomes" id="UP001152604"/>
    </source>
</evidence>
<name>A0ABN8JPJ3_9HYPH</name>
<gene>
    <name evidence="3" type="ORF">MES4922_230035</name>
</gene>
<evidence type="ECO:0000313" key="3">
    <source>
        <dbReference type="EMBL" id="CAH2399954.1"/>
    </source>
</evidence>
<dbReference type="Pfam" id="PF03466">
    <property type="entry name" value="LysR_substrate"/>
    <property type="match status" value="1"/>
</dbReference>
<dbReference type="Gene3D" id="3.40.190.290">
    <property type="match status" value="1"/>
</dbReference>
<protein>
    <recommendedName>
        <fullName evidence="2">LysR substrate-binding domain-containing protein</fullName>
    </recommendedName>
</protein>
<dbReference type="PANTHER" id="PTHR30537:SF5">
    <property type="entry name" value="HTH-TYPE TRANSCRIPTIONAL ACTIVATOR TTDR-RELATED"/>
    <property type="match status" value="1"/>
</dbReference>
<accession>A0ABN8JPJ3</accession>
<dbReference type="Proteomes" id="UP001152604">
    <property type="component" value="Unassembled WGS sequence"/>
</dbReference>
<organism evidence="3 4">
    <name type="scientific">Mesorhizobium ventifaucium</name>
    <dbReference type="NCBI Taxonomy" id="666020"/>
    <lineage>
        <taxon>Bacteria</taxon>
        <taxon>Pseudomonadati</taxon>
        <taxon>Pseudomonadota</taxon>
        <taxon>Alphaproteobacteria</taxon>
        <taxon>Hyphomicrobiales</taxon>
        <taxon>Phyllobacteriaceae</taxon>
        <taxon>Mesorhizobium</taxon>
    </lineage>
</organism>
<feature type="domain" description="LysR substrate-binding" evidence="2">
    <location>
        <begin position="3"/>
        <end position="78"/>
    </location>
</feature>
<comment type="caution">
    <text evidence="3">The sequence shown here is derived from an EMBL/GenBank/DDBJ whole genome shotgun (WGS) entry which is preliminary data.</text>
</comment>
<sequence>MAVNGNLRSNNAEMLRVAALDGIGIALLPTWAVAEPLRTGALRRVLDGWEAPASTIYTVYPSNRLMSMKVRAFVDHLARCIGRTPYWDEGL</sequence>
<dbReference type="SUPFAM" id="SSF53850">
    <property type="entry name" value="Periplasmic binding protein-like II"/>
    <property type="match status" value="1"/>
</dbReference>
<evidence type="ECO:0000259" key="2">
    <source>
        <dbReference type="Pfam" id="PF03466"/>
    </source>
</evidence>
<dbReference type="InterPro" id="IPR058163">
    <property type="entry name" value="LysR-type_TF_proteobact-type"/>
</dbReference>
<dbReference type="PANTHER" id="PTHR30537">
    <property type="entry name" value="HTH-TYPE TRANSCRIPTIONAL REGULATOR"/>
    <property type="match status" value="1"/>
</dbReference>
<reference evidence="3" key="1">
    <citation type="submission" date="2022-03" db="EMBL/GenBank/DDBJ databases">
        <authorList>
            <person name="Brunel B."/>
        </authorList>
    </citation>
    <scope>NUCLEOTIDE SEQUENCE</scope>
    <source>
        <strain evidence="3">STM4922sample</strain>
    </source>
</reference>